<reference evidence="1 2" key="1">
    <citation type="submission" date="2021-06" db="EMBL/GenBank/DDBJ databases">
        <authorList>
            <person name="Palmer J.M."/>
        </authorList>
    </citation>
    <scope>NUCLEOTIDE SEQUENCE [LARGE SCALE GENOMIC DNA]</scope>
    <source>
        <strain evidence="1 2">GA_2019</strain>
        <tissue evidence="1">Muscle</tissue>
    </source>
</reference>
<proteinExistence type="predicted"/>
<evidence type="ECO:0000313" key="1">
    <source>
        <dbReference type="EMBL" id="MEQ2176538.1"/>
    </source>
</evidence>
<name>A0ABV0NYK3_9TELE</name>
<comment type="caution">
    <text evidence="1">The sequence shown here is derived from an EMBL/GenBank/DDBJ whole genome shotgun (WGS) entry which is preliminary data.</text>
</comment>
<accession>A0ABV0NYK3</accession>
<sequence length="51" mass="5786">VKEHLAEQLSSEKAEHLRVLDSLRATHALEHSSSKVAELSNKLNTQEVWVH</sequence>
<organism evidence="1 2">
    <name type="scientific">Goodea atripinnis</name>
    <dbReference type="NCBI Taxonomy" id="208336"/>
    <lineage>
        <taxon>Eukaryota</taxon>
        <taxon>Metazoa</taxon>
        <taxon>Chordata</taxon>
        <taxon>Craniata</taxon>
        <taxon>Vertebrata</taxon>
        <taxon>Euteleostomi</taxon>
        <taxon>Actinopterygii</taxon>
        <taxon>Neopterygii</taxon>
        <taxon>Teleostei</taxon>
        <taxon>Neoteleostei</taxon>
        <taxon>Acanthomorphata</taxon>
        <taxon>Ovalentaria</taxon>
        <taxon>Atherinomorphae</taxon>
        <taxon>Cyprinodontiformes</taxon>
        <taxon>Goodeidae</taxon>
        <taxon>Goodea</taxon>
    </lineage>
</organism>
<dbReference type="EMBL" id="JAHRIO010054141">
    <property type="protein sequence ID" value="MEQ2176538.1"/>
    <property type="molecule type" value="Genomic_DNA"/>
</dbReference>
<dbReference type="Proteomes" id="UP001476798">
    <property type="component" value="Unassembled WGS sequence"/>
</dbReference>
<evidence type="ECO:0000313" key="2">
    <source>
        <dbReference type="Proteomes" id="UP001476798"/>
    </source>
</evidence>
<feature type="non-terminal residue" evidence="1">
    <location>
        <position position="1"/>
    </location>
</feature>
<keyword evidence="2" id="KW-1185">Reference proteome</keyword>
<gene>
    <name evidence="1" type="ORF">GOODEAATRI_028998</name>
</gene>
<protein>
    <submittedName>
        <fullName evidence="1">Uncharacterized protein</fullName>
    </submittedName>
</protein>